<dbReference type="EMBL" id="KB822718">
    <property type="protein sequence ID" value="ETN42692.1"/>
    <property type="molecule type" value="Genomic_DNA"/>
</dbReference>
<keyword evidence="2" id="KW-0472">Membrane</keyword>
<dbReference type="GeneID" id="19969189"/>
<feature type="region of interest" description="Disordered" evidence="1">
    <location>
        <begin position="208"/>
        <end position="273"/>
    </location>
</feature>
<dbReference type="PANTHER" id="PTHR16861:SF4">
    <property type="entry name" value="SH3 DOMAIN PROTEIN (AFU_ORTHOLOGUE AFUA_1G13610)"/>
    <property type="match status" value="1"/>
</dbReference>
<dbReference type="eggNOG" id="ENOG502SSVT">
    <property type="taxonomic scope" value="Eukaryota"/>
</dbReference>
<protein>
    <recommendedName>
        <fullName evidence="6">LPXTG-domain-containing protein</fullName>
    </recommendedName>
</protein>
<reference evidence="4 5" key="1">
    <citation type="submission" date="2013-03" db="EMBL/GenBank/DDBJ databases">
        <title>The Genome Sequence of Phialophora europaea CBS 101466.</title>
        <authorList>
            <consortium name="The Broad Institute Genomics Platform"/>
            <person name="Cuomo C."/>
            <person name="de Hoog S."/>
            <person name="Gorbushina A."/>
            <person name="Walker B."/>
            <person name="Young S.K."/>
            <person name="Zeng Q."/>
            <person name="Gargeya S."/>
            <person name="Fitzgerald M."/>
            <person name="Haas B."/>
            <person name="Abouelleil A."/>
            <person name="Allen A.W."/>
            <person name="Alvarado L."/>
            <person name="Arachchi H.M."/>
            <person name="Berlin A.M."/>
            <person name="Chapman S.B."/>
            <person name="Gainer-Dewar J."/>
            <person name="Goldberg J."/>
            <person name="Griggs A."/>
            <person name="Gujja S."/>
            <person name="Hansen M."/>
            <person name="Howarth C."/>
            <person name="Imamovic A."/>
            <person name="Ireland A."/>
            <person name="Larimer J."/>
            <person name="McCowan C."/>
            <person name="Murphy C."/>
            <person name="Pearson M."/>
            <person name="Poon T.W."/>
            <person name="Priest M."/>
            <person name="Roberts A."/>
            <person name="Saif S."/>
            <person name="Shea T."/>
            <person name="Sisk P."/>
            <person name="Sykes S."/>
            <person name="Wortman J."/>
            <person name="Nusbaum C."/>
            <person name="Birren B."/>
        </authorList>
    </citation>
    <scope>NUCLEOTIDE SEQUENCE [LARGE SCALE GENOMIC DNA]</scope>
    <source>
        <strain evidence="4 5">CBS 101466</strain>
    </source>
</reference>
<dbReference type="Proteomes" id="UP000030752">
    <property type="component" value="Unassembled WGS sequence"/>
</dbReference>
<feature type="compositionally biased region" description="Low complexity" evidence="1">
    <location>
        <begin position="216"/>
        <end position="266"/>
    </location>
</feature>
<sequence>MAPSPFPTTLLFLLTEALLLVQPTLSLHIGKASPCYDQCDGGSLTVTQDLSCLDAAYDETSGTAAGKQMRECLTCTETSDYANSSDTATDQYWFMFHLKYTQQYCLFDASANQIDDCATECSPLQSVLTTLWGDTTPPRYLYDYCDATSGVYPNYAPDCAACLKNRTGTVILGNFMDTMYSACATQPNVTTDGELFEIRAANGDLFDTQTESASEQSAPTATDSSASVPSSSASQTGSAADEAASNGSSGSSSSSDSANSSSSSSSSDDDSGLSTGATAGIAVGCTIIGIGAIAGLVFLIMRRRRAARNHNSHLEDKMGPNAGLMGGVSPAATAHGYGQSPMGVSPNGAYGEQAYAMEKQKQYPGQAGYGAAPVEMSGQSVVSEMPANGPAAVELPVERRR</sequence>
<keyword evidence="5" id="KW-1185">Reference proteome</keyword>
<feature type="chain" id="PRO_5004824230" description="LPXTG-domain-containing protein" evidence="3">
    <location>
        <begin position="27"/>
        <end position="401"/>
    </location>
</feature>
<keyword evidence="2" id="KW-0812">Transmembrane</keyword>
<organism evidence="4 5">
    <name type="scientific">Cyphellophora europaea (strain CBS 101466)</name>
    <name type="common">Phialophora europaea</name>
    <dbReference type="NCBI Taxonomy" id="1220924"/>
    <lineage>
        <taxon>Eukaryota</taxon>
        <taxon>Fungi</taxon>
        <taxon>Dikarya</taxon>
        <taxon>Ascomycota</taxon>
        <taxon>Pezizomycotina</taxon>
        <taxon>Eurotiomycetes</taxon>
        <taxon>Chaetothyriomycetidae</taxon>
        <taxon>Chaetothyriales</taxon>
        <taxon>Cyphellophoraceae</taxon>
        <taxon>Cyphellophora</taxon>
    </lineage>
</organism>
<evidence type="ECO:0008006" key="6">
    <source>
        <dbReference type="Google" id="ProtNLM"/>
    </source>
</evidence>
<dbReference type="HOGENOM" id="CLU_057549_0_0_1"/>
<dbReference type="VEuPathDB" id="FungiDB:HMPREF1541_01850"/>
<keyword evidence="3" id="KW-0732">Signal</keyword>
<evidence type="ECO:0000256" key="3">
    <source>
        <dbReference type="SAM" id="SignalP"/>
    </source>
</evidence>
<evidence type="ECO:0000256" key="1">
    <source>
        <dbReference type="SAM" id="MobiDB-lite"/>
    </source>
</evidence>
<name>W2S1Y0_CYPE1</name>
<evidence type="ECO:0000256" key="2">
    <source>
        <dbReference type="SAM" id="Phobius"/>
    </source>
</evidence>
<feature type="transmembrane region" description="Helical" evidence="2">
    <location>
        <begin position="279"/>
        <end position="301"/>
    </location>
</feature>
<dbReference type="RefSeq" id="XP_008714428.1">
    <property type="nucleotide sequence ID" value="XM_008716206.1"/>
</dbReference>
<keyword evidence="2" id="KW-1133">Transmembrane helix</keyword>
<gene>
    <name evidence="4" type="ORF">HMPREF1541_01850</name>
</gene>
<feature type="signal peptide" evidence="3">
    <location>
        <begin position="1"/>
        <end position="26"/>
    </location>
</feature>
<dbReference type="InParanoid" id="W2S1Y0"/>
<accession>W2S1Y0</accession>
<proteinExistence type="predicted"/>
<evidence type="ECO:0000313" key="5">
    <source>
        <dbReference type="Proteomes" id="UP000030752"/>
    </source>
</evidence>
<dbReference type="OrthoDB" id="5426678at2759"/>
<dbReference type="PANTHER" id="PTHR16861">
    <property type="entry name" value="GLYCOPROTEIN 38"/>
    <property type="match status" value="1"/>
</dbReference>
<evidence type="ECO:0000313" key="4">
    <source>
        <dbReference type="EMBL" id="ETN42692.1"/>
    </source>
</evidence>
<dbReference type="AlphaFoldDB" id="W2S1Y0"/>